<evidence type="ECO:0000256" key="4">
    <source>
        <dbReference type="ARBA" id="ARBA00022801"/>
    </source>
</evidence>
<feature type="domain" description="Glycoside hydrolase family 29 N-terminal" evidence="6">
    <location>
        <begin position="31"/>
        <end position="422"/>
    </location>
</feature>
<keyword evidence="5" id="KW-0326">Glycosidase</keyword>
<evidence type="ECO:0000259" key="6">
    <source>
        <dbReference type="Pfam" id="PF01120"/>
    </source>
</evidence>
<proteinExistence type="inferred from homology"/>
<evidence type="ECO:0000256" key="3">
    <source>
        <dbReference type="ARBA" id="ARBA00022729"/>
    </source>
</evidence>
<dbReference type="PANTHER" id="PTHR10030">
    <property type="entry name" value="ALPHA-L-FUCOSIDASE"/>
    <property type="match status" value="1"/>
</dbReference>
<evidence type="ECO:0000256" key="1">
    <source>
        <dbReference type="ARBA" id="ARBA00007951"/>
    </source>
</evidence>
<evidence type="ECO:0000313" key="8">
    <source>
        <dbReference type="EMBL" id="RSK45363.1"/>
    </source>
</evidence>
<evidence type="ECO:0000256" key="5">
    <source>
        <dbReference type="ARBA" id="ARBA00023295"/>
    </source>
</evidence>
<protein>
    <recommendedName>
        <fullName evidence="2">alpha-L-fucosidase</fullName>
        <ecNumber evidence="2">3.2.1.51</ecNumber>
    </recommendedName>
</protein>
<dbReference type="PANTHER" id="PTHR10030:SF37">
    <property type="entry name" value="ALPHA-L-FUCOSIDASE-RELATED"/>
    <property type="match status" value="1"/>
</dbReference>
<sequence length="544" mass="60589">MNRRELLKSLALAAPAAYFPGALLSRSRPAASAAPRFEPTWESLAQYQVPDWFRDAKFGLWAHWGPQCQPESGDWYARGMYEQGGWQYKSHLEHYGHPSKVGFKDIIREWKAESWNPDELVGFYRQAGAQYFVALANHHDNFDLYQSSHQPWNSTRLGPKKDLVGGWAKAAKKHGLRFGVSVHAAHAWNWYDTARQADKTGPLVGVPYDGCLIAADGKGQWWEGLDPQQLYAQNHAPSGPGSIHRQWDWAEGASQPDAAYCEKFYRRTAELLDKYEPDLVYYDDTALPLWPASDVGLRLAAYQYNTSIRRHRGRNQAVITGKILTEAQRRCLVWDIERGQSQQTEPLPWQTCTCLGEWHYNRGVYDRHGYKSAQTVVQTLVDVVSKNGNLLLSVPVRGNGTIDEQERAIVAEIGRWIQVNGESIYGTRPWGVFGEGPAQAQAAALSAQGFNEGKGKAFGAQDIRFATKGDVLYATALGWPTDGQLLITSLAAGNALRPQPVRRVELLGQAGQALIFEQTAQGLRVQLPAQPPAAGLAYAFKITG</sequence>
<gene>
    <name evidence="8" type="ORF">EI291_18585</name>
</gene>
<evidence type="ECO:0000313" key="9">
    <source>
        <dbReference type="Proteomes" id="UP000273500"/>
    </source>
</evidence>
<dbReference type="Pfam" id="PF01120">
    <property type="entry name" value="Alpha_L_fucos"/>
    <property type="match status" value="1"/>
</dbReference>
<evidence type="ECO:0000256" key="2">
    <source>
        <dbReference type="ARBA" id="ARBA00012662"/>
    </source>
</evidence>
<dbReference type="Pfam" id="PF16757">
    <property type="entry name" value="Fucosidase_C"/>
    <property type="match status" value="1"/>
</dbReference>
<dbReference type="EMBL" id="RWIT01000014">
    <property type="protein sequence ID" value="RSK45363.1"/>
    <property type="molecule type" value="Genomic_DNA"/>
</dbReference>
<name>A0A428KG06_9BACT</name>
<dbReference type="InterPro" id="IPR017853">
    <property type="entry name" value="GH"/>
</dbReference>
<dbReference type="OrthoDB" id="107551at2"/>
<evidence type="ECO:0000259" key="7">
    <source>
        <dbReference type="Pfam" id="PF16757"/>
    </source>
</evidence>
<dbReference type="InterPro" id="IPR057739">
    <property type="entry name" value="Glyco_hydro_29_N"/>
</dbReference>
<comment type="similarity">
    <text evidence="1">Belongs to the glycosyl hydrolase 29 family.</text>
</comment>
<comment type="caution">
    <text evidence="8">The sequence shown here is derived from an EMBL/GenBank/DDBJ whole genome shotgun (WGS) entry which is preliminary data.</text>
</comment>
<dbReference type="InterPro" id="IPR000933">
    <property type="entry name" value="Glyco_hydro_29"/>
</dbReference>
<feature type="domain" description="Alpha-L-fucosidase C-terminal" evidence="7">
    <location>
        <begin position="461"/>
        <end position="543"/>
    </location>
</feature>
<dbReference type="EC" id="3.2.1.51" evidence="2"/>
<dbReference type="PROSITE" id="PS51318">
    <property type="entry name" value="TAT"/>
    <property type="match status" value="1"/>
</dbReference>
<dbReference type="Gene3D" id="3.20.20.80">
    <property type="entry name" value="Glycosidases"/>
    <property type="match status" value="1"/>
</dbReference>
<dbReference type="GO" id="GO:0004560">
    <property type="term" value="F:alpha-L-fucosidase activity"/>
    <property type="evidence" value="ECO:0007669"/>
    <property type="project" value="InterPro"/>
</dbReference>
<dbReference type="Gene3D" id="2.60.40.1180">
    <property type="entry name" value="Golgi alpha-mannosidase II"/>
    <property type="match status" value="1"/>
</dbReference>
<dbReference type="RefSeq" id="WP_125423580.1">
    <property type="nucleotide sequence ID" value="NZ_RWIT01000014.1"/>
</dbReference>
<dbReference type="SMART" id="SM00812">
    <property type="entry name" value="Alpha_L_fucos"/>
    <property type="match status" value="1"/>
</dbReference>
<reference evidence="8 9" key="1">
    <citation type="submission" date="2018-12" db="EMBL/GenBank/DDBJ databases">
        <authorList>
            <person name="Feng G."/>
            <person name="Zhu H."/>
        </authorList>
    </citation>
    <scope>NUCLEOTIDE SEQUENCE [LARGE SCALE GENOMIC DNA]</scope>
    <source>
        <strain evidence="8 9">KCTC 12533</strain>
    </source>
</reference>
<dbReference type="GO" id="GO:0016139">
    <property type="term" value="P:glycoside catabolic process"/>
    <property type="evidence" value="ECO:0007669"/>
    <property type="project" value="TreeGrafter"/>
</dbReference>
<dbReference type="AlphaFoldDB" id="A0A428KG06"/>
<dbReference type="GO" id="GO:0006004">
    <property type="term" value="P:fucose metabolic process"/>
    <property type="evidence" value="ECO:0007669"/>
    <property type="project" value="TreeGrafter"/>
</dbReference>
<keyword evidence="3" id="KW-0732">Signal</keyword>
<organism evidence="8 9">
    <name type="scientific">Hymenobacter rigui</name>
    <dbReference type="NCBI Taxonomy" id="334424"/>
    <lineage>
        <taxon>Bacteria</taxon>
        <taxon>Pseudomonadati</taxon>
        <taxon>Bacteroidota</taxon>
        <taxon>Cytophagia</taxon>
        <taxon>Cytophagales</taxon>
        <taxon>Hymenobacteraceae</taxon>
        <taxon>Hymenobacter</taxon>
    </lineage>
</organism>
<dbReference type="InterPro" id="IPR031919">
    <property type="entry name" value="Fucosidase_C"/>
</dbReference>
<accession>A0A428KG06</accession>
<keyword evidence="9" id="KW-1185">Reference proteome</keyword>
<dbReference type="GO" id="GO:0005764">
    <property type="term" value="C:lysosome"/>
    <property type="evidence" value="ECO:0007669"/>
    <property type="project" value="TreeGrafter"/>
</dbReference>
<dbReference type="SUPFAM" id="SSF51445">
    <property type="entry name" value="(Trans)glycosidases"/>
    <property type="match status" value="1"/>
</dbReference>
<dbReference type="InterPro" id="IPR013780">
    <property type="entry name" value="Glyco_hydro_b"/>
</dbReference>
<keyword evidence="4" id="KW-0378">Hydrolase</keyword>
<dbReference type="InterPro" id="IPR006311">
    <property type="entry name" value="TAT_signal"/>
</dbReference>
<dbReference type="Proteomes" id="UP000273500">
    <property type="component" value="Unassembled WGS sequence"/>
</dbReference>